<comment type="caution">
    <text evidence="2">The sequence shown here is derived from an EMBL/GenBank/DDBJ whole genome shotgun (WGS) entry which is preliminary data.</text>
</comment>
<dbReference type="NCBIfam" id="TIGR04488">
    <property type="entry name" value="SoxY_true_GGCGG"/>
    <property type="match status" value="1"/>
</dbReference>
<dbReference type="AlphaFoldDB" id="A0A0J7J7C0"/>
<dbReference type="InterPro" id="IPR038162">
    <property type="entry name" value="SoxY_sf"/>
</dbReference>
<evidence type="ECO:0000313" key="2">
    <source>
        <dbReference type="EMBL" id="KMQ74413.1"/>
    </source>
</evidence>
<evidence type="ECO:0000259" key="1">
    <source>
        <dbReference type="Pfam" id="PF13501"/>
    </source>
</evidence>
<dbReference type="InterPro" id="IPR032711">
    <property type="entry name" value="SoxY"/>
</dbReference>
<organism evidence="2 3">
    <name type="scientific">Marinobacter subterrani</name>
    <dbReference type="NCBI Taxonomy" id="1658765"/>
    <lineage>
        <taxon>Bacteria</taxon>
        <taxon>Pseudomonadati</taxon>
        <taxon>Pseudomonadota</taxon>
        <taxon>Gammaproteobacteria</taxon>
        <taxon>Pseudomonadales</taxon>
        <taxon>Marinobacteraceae</taxon>
        <taxon>Marinobacter</taxon>
    </lineage>
</organism>
<dbReference type="Pfam" id="PF13501">
    <property type="entry name" value="SoxY"/>
    <property type="match status" value="1"/>
</dbReference>
<dbReference type="EMBL" id="LFBU01000001">
    <property type="protein sequence ID" value="KMQ74413.1"/>
    <property type="molecule type" value="Genomic_DNA"/>
</dbReference>
<dbReference type="Gene3D" id="2.60.40.2470">
    <property type="entry name" value="SoxY domain"/>
    <property type="match status" value="1"/>
</dbReference>
<dbReference type="PATRIC" id="fig|1658765.3.peg.588"/>
<gene>
    <name evidence="2" type="ORF">Msub_10596</name>
</gene>
<dbReference type="Proteomes" id="UP000036102">
    <property type="component" value="Unassembled WGS sequence"/>
</dbReference>
<reference evidence="2 3" key="1">
    <citation type="submission" date="2015-06" db="EMBL/GenBank/DDBJ databases">
        <title>Marinobacter subterrani, a genetically tractable neutrophilic iron-oxidizing strain isolated from the Soudan Iron Mine.</title>
        <authorList>
            <person name="Bonis B.M."/>
            <person name="Gralnick J.A."/>
        </authorList>
    </citation>
    <scope>NUCLEOTIDE SEQUENCE [LARGE SCALE GENOMIC DNA]</scope>
    <source>
        <strain evidence="2 3">JG233</strain>
    </source>
</reference>
<accession>A0A0J7J7C0</accession>
<dbReference type="InterPro" id="IPR016568">
    <property type="entry name" value="Sulphur_oxidation_SoxY"/>
</dbReference>
<dbReference type="STRING" id="1658765.Msub_10596"/>
<name>A0A0J7J7C0_9GAMM</name>
<dbReference type="PROSITE" id="PS51318">
    <property type="entry name" value="TAT"/>
    <property type="match status" value="1"/>
</dbReference>
<proteinExistence type="predicted"/>
<sequence length="162" mass="16747">MTDQRRRGFLKGMLGAGVAGFALGSGIVPLRVEAATVPDASSWPKKAFKTPGVDETIAELYGMEATESDQITMDLPTIAQNGAVVPVTIETTLPNVSGIALLVAKNPNALAASFQIPEGTLPFVSNRLKMAETTDVVAVVISDGKAYKATQNVKVTVGGCGG</sequence>
<dbReference type="RefSeq" id="WP_197083780.1">
    <property type="nucleotide sequence ID" value="NZ_LFBU01000001.1"/>
</dbReference>
<keyword evidence="3" id="KW-1185">Reference proteome</keyword>
<dbReference type="InterPro" id="IPR006311">
    <property type="entry name" value="TAT_signal"/>
</dbReference>
<feature type="domain" description="Ig-like SoxY" evidence="1">
    <location>
        <begin position="59"/>
        <end position="160"/>
    </location>
</feature>
<evidence type="ECO:0000313" key="3">
    <source>
        <dbReference type="Proteomes" id="UP000036102"/>
    </source>
</evidence>
<protein>
    <submittedName>
        <fullName evidence="2">Thiosulfate-binding protein SoxY</fullName>
    </submittedName>
</protein>